<sequence length="196" mass="21456">MPRGYMNKPNALEQLFPNHPYADWLAGSCEPWTVDIICSLIRATSPMYMLETGTFEAMTTLRMHCASGEDSTLISLECMKDRWEEASTKCLDLKGVTILNVEAVAFLLNYKGPKFDFVFLDDDHGVDHVAMELDLLHNFATGAGLMAPGGIICIHDVHGTFGLGAIVVARHGFLLNLPILHKSGGLGILQTPVRPA</sequence>
<dbReference type="Gene3D" id="3.40.50.150">
    <property type="entry name" value="Vaccinia Virus protein VP39"/>
    <property type="match status" value="1"/>
</dbReference>
<reference evidence="1" key="1">
    <citation type="journal article" date="2015" name="Nature">
        <title>Complex archaea that bridge the gap between prokaryotes and eukaryotes.</title>
        <authorList>
            <person name="Spang A."/>
            <person name="Saw J.H."/>
            <person name="Jorgensen S.L."/>
            <person name="Zaremba-Niedzwiedzka K."/>
            <person name="Martijn J."/>
            <person name="Lind A.E."/>
            <person name="van Eijk R."/>
            <person name="Schleper C."/>
            <person name="Guy L."/>
            <person name="Ettema T.J."/>
        </authorList>
    </citation>
    <scope>NUCLEOTIDE SEQUENCE</scope>
</reference>
<proteinExistence type="predicted"/>
<dbReference type="InterPro" id="IPR029063">
    <property type="entry name" value="SAM-dependent_MTases_sf"/>
</dbReference>
<dbReference type="EMBL" id="LAZR01038570">
    <property type="protein sequence ID" value="KKL19212.1"/>
    <property type="molecule type" value="Genomic_DNA"/>
</dbReference>
<name>A0A0F9BZ49_9ZZZZ</name>
<accession>A0A0F9BZ49</accession>
<organism evidence="1">
    <name type="scientific">marine sediment metagenome</name>
    <dbReference type="NCBI Taxonomy" id="412755"/>
    <lineage>
        <taxon>unclassified sequences</taxon>
        <taxon>metagenomes</taxon>
        <taxon>ecological metagenomes</taxon>
    </lineage>
</organism>
<evidence type="ECO:0008006" key="2">
    <source>
        <dbReference type="Google" id="ProtNLM"/>
    </source>
</evidence>
<dbReference type="AlphaFoldDB" id="A0A0F9BZ49"/>
<protein>
    <recommendedName>
        <fullName evidence="2">Class I SAM-dependent methyltransferase</fullName>
    </recommendedName>
</protein>
<evidence type="ECO:0000313" key="1">
    <source>
        <dbReference type="EMBL" id="KKL19212.1"/>
    </source>
</evidence>
<gene>
    <name evidence="1" type="ORF">LCGC14_2467750</name>
</gene>
<comment type="caution">
    <text evidence="1">The sequence shown here is derived from an EMBL/GenBank/DDBJ whole genome shotgun (WGS) entry which is preliminary data.</text>
</comment>
<dbReference type="SUPFAM" id="SSF53335">
    <property type="entry name" value="S-adenosyl-L-methionine-dependent methyltransferases"/>
    <property type="match status" value="1"/>
</dbReference>